<proteinExistence type="predicted"/>
<dbReference type="EMBL" id="LT630450">
    <property type="protein sequence ID" value="SFV72631.1"/>
    <property type="molecule type" value="Genomic_DNA"/>
</dbReference>
<dbReference type="GO" id="GO:0005524">
    <property type="term" value="F:ATP binding"/>
    <property type="evidence" value="ECO:0007669"/>
    <property type="project" value="UniProtKB-KW"/>
</dbReference>
<sequence>MTFDHLLNKVEEIFISYNGLIDLNQYKDKFFINRDLFGKISIVWDEDHLNENSQIKNALENICATIEATLGKHTYPKQRIILEREAPFQAEKEGAVIFKYGSQVRFTVIDRVLTESSWYHRDENFSISDKIVVFYSIKGGVGRSTALTAAAWNFAQKGKSVMVVDMDLESPGISSSLLPEDRCPTYGLLDWLVEDLVDNGTELVDSMFGLSPLAKNIHGNIFVIPAHGKEYGEYISKMGRAWMPQLRNGSRIPWPHRLRRVLLELDKKLHPDVILIDARSGLDEISSACVLGLAPKSVLLFALENMQTWSGYSMLFKYWNTVEVAKKIRESLQIVAAMILDGENKESYIKKLRESSWDCFVEHLYDSIPAEIDSENDFFTFDLLANEAPHSPWEIKWHQGISSLRQLYTLSESFDPVMIKAIFPFVDNLYEIFFGDE</sequence>
<dbReference type="PANTHER" id="PTHR13696:SF52">
    <property type="entry name" value="PARA FAMILY PROTEIN CT_582"/>
    <property type="match status" value="1"/>
</dbReference>
<protein>
    <recommendedName>
        <fullName evidence="5">CobQ/CobB/MinD/ParA nucleotide binding domain-containing protein</fullName>
    </recommendedName>
</protein>
<reference evidence="4" key="1">
    <citation type="submission" date="2016-10" db="EMBL/GenBank/DDBJ databases">
        <authorList>
            <person name="Wegmann U."/>
        </authorList>
    </citation>
    <scope>NUCLEOTIDE SEQUENCE [LARGE SCALE GENOMIC DNA]</scope>
</reference>
<dbReference type="RefSeq" id="WP_072333256.1">
    <property type="nucleotide sequence ID" value="NZ_LT630450.1"/>
</dbReference>
<name>A0A1K1LD55_9BACT</name>
<evidence type="ECO:0000313" key="3">
    <source>
        <dbReference type="EMBL" id="SFV72631.1"/>
    </source>
</evidence>
<evidence type="ECO:0000256" key="1">
    <source>
        <dbReference type="ARBA" id="ARBA00022741"/>
    </source>
</evidence>
<dbReference type="InterPro" id="IPR027417">
    <property type="entry name" value="P-loop_NTPase"/>
</dbReference>
<dbReference type="SUPFAM" id="SSF52540">
    <property type="entry name" value="P-loop containing nucleoside triphosphate hydrolases"/>
    <property type="match status" value="1"/>
</dbReference>
<keyword evidence="2" id="KW-0067">ATP-binding</keyword>
<dbReference type="Gene3D" id="3.40.50.300">
    <property type="entry name" value="P-loop containing nucleotide triphosphate hydrolases"/>
    <property type="match status" value="1"/>
</dbReference>
<dbReference type="AlphaFoldDB" id="A0A1K1LD55"/>
<dbReference type="InterPro" id="IPR050678">
    <property type="entry name" value="DNA_Partitioning_ATPase"/>
</dbReference>
<keyword evidence="4" id="KW-1185">Reference proteome</keyword>
<dbReference type="OrthoDB" id="580767at2"/>
<dbReference type="PANTHER" id="PTHR13696">
    <property type="entry name" value="P-LOOP CONTAINING NUCLEOSIDE TRIPHOSPHATE HYDROLASE"/>
    <property type="match status" value="1"/>
</dbReference>
<evidence type="ECO:0008006" key="5">
    <source>
        <dbReference type="Google" id="ProtNLM"/>
    </source>
</evidence>
<dbReference type="InterPro" id="IPR033756">
    <property type="entry name" value="YlxH/NBP35"/>
</dbReference>
<dbReference type="Proteomes" id="UP000186323">
    <property type="component" value="Chromosome I"/>
</dbReference>
<dbReference type="Pfam" id="PF10609">
    <property type="entry name" value="ParA"/>
    <property type="match status" value="1"/>
</dbReference>
<dbReference type="NCBIfam" id="NF047398">
    <property type="entry name" value="AAA_KGGVGR"/>
    <property type="match status" value="1"/>
</dbReference>
<evidence type="ECO:0000313" key="4">
    <source>
        <dbReference type="Proteomes" id="UP000186323"/>
    </source>
</evidence>
<dbReference type="KEGG" id="dpg:DESPIGER_0755"/>
<evidence type="ECO:0000256" key="2">
    <source>
        <dbReference type="ARBA" id="ARBA00022840"/>
    </source>
</evidence>
<gene>
    <name evidence="3" type="ORF">DESPIGER_0755</name>
</gene>
<accession>A0A1K1LD55</accession>
<keyword evidence="1" id="KW-0547">Nucleotide-binding</keyword>
<organism evidence="3 4">
    <name type="scientific">Desulfovibrio piger</name>
    <dbReference type="NCBI Taxonomy" id="901"/>
    <lineage>
        <taxon>Bacteria</taxon>
        <taxon>Pseudomonadati</taxon>
        <taxon>Thermodesulfobacteriota</taxon>
        <taxon>Desulfovibrionia</taxon>
        <taxon>Desulfovibrionales</taxon>
        <taxon>Desulfovibrionaceae</taxon>
        <taxon>Desulfovibrio</taxon>
    </lineage>
</organism>